<keyword evidence="5 13" id="KW-0808">Transferase</keyword>
<comment type="cofactor">
    <cofactor evidence="1">
        <name>K(+)</name>
        <dbReference type="ChEBI" id="CHEBI:29103"/>
    </cofactor>
</comment>
<evidence type="ECO:0000256" key="10">
    <source>
        <dbReference type="ARBA" id="ARBA00022993"/>
    </source>
</evidence>
<evidence type="ECO:0000256" key="6">
    <source>
        <dbReference type="ARBA" id="ARBA00022741"/>
    </source>
</evidence>
<organism evidence="13">
    <name type="scientific">bioreactor metagenome</name>
    <dbReference type="NCBI Taxonomy" id="1076179"/>
    <lineage>
        <taxon>unclassified sequences</taxon>
        <taxon>metagenomes</taxon>
        <taxon>ecological metagenomes</taxon>
    </lineage>
</organism>
<evidence type="ECO:0000256" key="3">
    <source>
        <dbReference type="ARBA" id="ARBA00011738"/>
    </source>
</evidence>
<keyword evidence="8" id="KW-0067">ATP-binding</keyword>
<evidence type="ECO:0000256" key="12">
    <source>
        <dbReference type="ARBA" id="ARBA00040883"/>
    </source>
</evidence>
<comment type="caution">
    <text evidence="13">The sequence shown here is derived from an EMBL/GenBank/DDBJ whole genome shotgun (WGS) entry which is preliminary data.</text>
</comment>
<evidence type="ECO:0000256" key="9">
    <source>
        <dbReference type="ARBA" id="ARBA00022958"/>
    </source>
</evidence>
<evidence type="ECO:0000256" key="11">
    <source>
        <dbReference type="ARBA" id="ARBA00038036"/>
    </source>
</evidence>
<keyword evidence="6" id="KW-0547">Nucleotide-binding</keyword>
<name>A0A644TT25_9ZZZZ</name>
<dbReference type="SUPFAM" id="SSF53067">
    <property type="entry name" value="Actin-like ATPase domain"/>
    <property type="match status" value="2"/>
</dbReference>
<keyword evidence="4" id="KW-0963">Cytoplasm</keyword>
<dbReference type="EMBL" id="VSSQ01000051">
    <property type="protein sequence ID" value="MPL70123.1"/>
    <property type="molecule type" value="Genomic_DNA"/>
</dbReference>
<protein>
    <recommendedName>
        <fullName evidence="12">Type III pantothenate kinase</fullName>
    </recommendedName>
</protein>
<evidence type="ECO:0000256" key="4">
    <source>
        <dbReference type="ARBA" id="ARBA00022490"/>
    </source>
</evidence>
<dbReference type="Gene3D" id="3.30.420.40">
    <property type="match status" value="2"/>
</dbReference>
<keyword evidence="7 13" id="KW-0418">Kinase</keyword>
<dbReference type="GO" id="GO:0004594">
    <property type="term" value="F:pantothenate kinase activity"/>
    <property type="evidence" value="ECO:0007669"/>
    <property type="project" value="InterPro"/>
</dbReference>
<keyword evidence="9" id="KW-0630">Potassium</keyword>
<dbReference type="HAMAP" id="MF_01274">
    <property type="entry name" value="Pantothen_kinase_3"/>
    <property type="match status" value="1"/>
</dbReference>
<dbReference type="Pfam" id="PF03309">
    <property type="entry name" value="Pan_kinase"/>
    <property type="match status" value="1"/>
</dbReference>
<dbReference type="InterPro" id="IPR043129">
    <property type="entry name" value="ATPase_NBD"/>
</dbReference>
<dbReference type="PANTHER" id="PTHR34265:SF1">
    <property type="entry name" value="TYPE III PANTOTHENATE KINASE"/>
    <property type="match status" value="1"/>
</dbReference>
<evidence type="ECO:0000256" key="1">
    <source>
        <dbReference type="ARBA" id="ARBA00001958"/>
    </source>
</evidence>
<gene>
    <name evidence="13" type="primary">coaX_4</name>
    <name evidence="13" type="ORF">SDC9_15874</name>
</gene>
<accession>A0A644TT25</accession>
<comment type="subunit">
    <text evidence="3">Homodimer.</text>
</comment>
<dbReference type="NCBIfam" id="TIGR00671">
    <property type="entry name" value="baf"/>
    <property type="match status" value="1"/>
</dbReference>
<dbReference type="PANTHER" id="PTHR34265">
    <property type="entry name" value="TYPE III PANTOTHENATE KINASE"/>
    <property type="match status" value="1"/>
</dbReference>
<dbReference type="GO" id="GO:0005524">
    <property type="term" value="F:ATP binding"/>
    <property type="evidence" value="ECO:0007669"/>
    <property type="project" value="UniProtKB-KW"/>
</dbReference>
<evidence type="ECO:0000256" key="2">
    <source>
        <dbReference type="ARBA" id="ARBA00004496"/>
    </source>
</evidence>
<proteinExistence type="inferred from homology"/>
<comment type="subcellular location">
    <subcellularLocation>
        <location evidence="2">Cytoplasm</location>
    </subcellularLocation>
</comment>
<evidence type="ECO:0000256" key="8">
    <source>
        <dbReference type="ARBA" id="ARBA00022840"/>
    </source>
</evidence>
<comment type="similarity">
    <text evidence="11">Belongs to the type III pantothenate kinase family.</text>
</comment>
<evidence type="ECO:0000256" key="7">
    <source>
        <dbReference type="ARBA" id="ARBA00022777"/>
    </source>
</evidence>
<dbReference type="AlphaFoldDB" id="A0A644TT25"/>
<dbReference type="InterPro" id="IPR004619">
    <property type="entry name" value="Type_III_PanK"/>
</dbReference>
<evidence type="ECO:0000256" key="5">
    <source>
        <dbReference type="ARBA" id="ARBA00022679"/>
    </source>
</evidence>
<dbReference type="GO" id="GO:0005737">
    <property type="term" value="C:cytoplasm"/>
    <property type="evidence" value="ECO:0007669"/>
    <property type="project" value="UniProtKB-SubCell"/>
</dbReference>
<reference evidence="13" key="1">
    <citation type="submission" date="2019-08" db="EMBL/GenBank/DDBJ databases">
        <authorList>
            <person name="Kucharzyk K."/>
            <person name="Murdoch R.W."/>
            <person name="Higgins S."/>
            <person name="Loffler F."/>
        </authorList>
    </citation>
    <scope>NUCLEOTIDE SEQUENCE</scope>
</reference>
<dbReference type="CDD" id="cd24015">
    <property type="entry name" value="ASKHA_NBD_PanK-III"/>
    <property type="match status" value="1"/>
</dbReference>
<dbReference type="GO" id="GO:0015937">
    <property type="term" value="P:coenzyme A biosynthetic process"/>
    <property type="evidence" value="ECO:0007669"/>
    <property type="project" value="UniProtKB-KW"/>
</dbReference>
<sequence length="241" mass="26912">MKLVIDIGNTRTKIAVFSEASIVFYRAYSSVMINDIEEVLTNFPDVKKAIFSTVGKTNNELKDYLSKKITLIDFHTELKMPINNYYLSTKTLGKDRLAGVVGACGLFPNNNCLVIDAGTCITIDLIDKDTNYYGGSISLGLNMKYKALNTFTVSLPLIKDNFCEEKLIGVNTESSIRSGVLNGTIMELKGFIDYYTKEYSDLKIIFTGGDSKVLQNYFKEKTILEEHLVLMGLNIILDTNA</sequence>
<evidence type="ECO:0000313" key="13">
    <source>
        <dbReference type="EMBL" id="MPL70123.1"/>
    </source>
</evidence>
<keyword evidence="10" id="KW-0173">Coenzyme A biosynthesis</keyword>